<evidence type="ECO:0000256" key="5">
    <source>
        <dbReference type="SAM" id="Phobius"/>
    </source>
</evidence>
<keyword evidence="3 4" id="KW-0460">Magnesium</keyword>
<evidence type="ECO:0000256" key="2">
    <source>
        <dbReference type="ARBA" id="ARBA00022801"/>
    </source>
</evidence>
<keyword evidence="5" id="KW-0472">Membrane</keyword>
<proteinExistence type="predicted"/>
<dbReference type="GO" id="GO:0005634">
    <property type="term" value="C:nucleus"/>
    <property type="evidence" value="ECO:0007669"/>
    <property type="project" value="TreeGrafter"/>
</dbReference>
<feature type="binding site" evidence="4">
    <location>
        <position position="20"/>
    </location>
    <ligand>
        <name>Mg(2+)</name>
        <dbReference type="ChEBI" id="CHEBI:18420"/>
        <label>1</label>
    </ligand>
</feature>
<dbReference type="PaxDb" id="8022-A0A060Z727"/>
<dbReference type="EMBL" id="FR931420">
    <property type="protein sequence ID" value="CDQ97529.1"/>
    <property type="molecule type" value="Genomic_DNA"/>
</dbReference>
<evidence type="ECO:0000256" key="4">
    <source>
        <dbReference type="PIRSR" id="PIRSR604808-2"/>
    </source>
</evidence>
<evidence type="ECO:0000313" key="7">
    <source>
        <dbReference type="Proteomes" id="UP000193380"/>
    </source>
</evidence>
<protein>
    <recommendedName>
        <fullName evidence="8">Endonuclease/exonuclease/phosphatase domain-containing protein</fullName>
    </recommendedName>
</protein>
<keyword evidence="5" id="KW-0812">Transmembrane</keyword>
<gene>
    <name evidence="6" type="ORF">GSONMT00037574001</name>
</gene>
<organism evidence="6 7">
    <name type="scientific">Oncorhynchus mykiss</name>
    <name type="common">Rainbow trout</name>
    <name type="synonym">Salmo gairdneri</name>
    <dbReference type="NCBI Taxonomy" id="8022"/>
    <lineage>
        <taxon>Eukaryota</taxon>
        <taxon>Metazoa</taxon>
        <taxon>Chordata</taxon>
        <taxon>Craniata</taxon>
        <taxon>Vertebrata</taxon>
        <taxon>Euteleostomi</taxon>
        <taxon>Actinopterygii</taxon>
        <taxon>Neopterygii</taxon>
        <taxon>Teleostei</taxon>
        <taxon>Protacanthopterygii</taxon>
        <taxon>Salmoniformes</taxon>
        <taxon>Salmonidae</taxon>
        <taxon>Salmoninae</taxon>
        <taxon>Oncorhynchus</taxon>
    </lineage>
</organism>
<dbReference type="GO" id="GO:0006284">
    <property type="term" value="P:base-excision repair"/>
    <property type="evidence" value="ECO:0007669"/>
    <property type="project" value="TreeGrafter"/>
</dbReference>
<feature type="binding site" evidence="4">
    <location>
        <position position="46"/>
    </location>
    <ligand>
        <name>Mg(2+)</name>
        <dbReference type="ChEBI" id="CHEBI:18420"/>
        <label>1</label>
    </ligand>
</feature>
<evidence type="ECO:0000313" key="6">
    <source>
        <dbReference type="EMBL" id="CDQ97529.1"/>
    </source>
</evidence>
<sequence>MRKYIYFLLFIGMVHFLSINVNGLRTMEKFQRIVKMKNSEILCLQETHWDNVCILEVKKIWRDFIFVNNGRRNSSGVDILLRKDVVDNVKHIYNDNNGRILILDFEYMSMVFRIINIYAPNTEIERKDLFLESGKWCEGNCCSWGF</sequence>
<keyword evidence="5" id="KW-1133">Transmembrane helix</keyword>
<keyword evidence="2" id="KW-0378">Hydrolase</keyword>
<dbReference type="SUPFAM" id="SSF56219">
    <property type="entry name" value="DNase I-like"/>
    <property type="match status" value="1"/>
</dbReference>
<reference evidence="6" key="2">
    <citation type="submission" date="2014-03" db="EMBL/GenBank/DDBJ databases">
        <authorList>
            <person name="Genoscope - CEA"/>
        </authorList>
    </citation>
    <scope>NUCLEOTIDE SEQUENCE</scope>
</reference>
<dbReference type="Proteomes" id="UP000193380">
    <property type="component" value="Unassembled WGS sequence"/>
</dbReference>
<evidence type="ECO:0000256" key="1">
    <source>
        <dbReference type="ARBA" id="ARBA00022723"/>
    </source>
</evidence>
<keyword evidence="1 4" id="KW-0479">Metal-binding</keyword>
<dbReference type="GO" id="GO:0046872">
    <property type="term" value="F:metal ion binding"/>
    <property type="evidence" value="ECO:0007669"/>
    <property type="project" value="UniProtKB-KW"/>
</dbReference>
<name>A0A060Z727_ONCMY</name>
<dbReference type="Gene3D" id="3.60.10.10">
    <property type="entry name" value="Endonuclease/exonuclease/phosphatase"/>
    <property type="match status" value="1"/>
</dbReference>
<evidence type="ECO:0008006" key="8">
    <source>
        <dbReference type="Google" id="ProtNLM"/>
    </source>
</evidence>
<dbReference type="GO" id="GO:0008081">
    <property type="term" value="F:phosphoric diester hydrolase activity"/>
    <property type="evidence" value="ECO:0007669"/>
    <property type="project" value="TreeGrafter"/>
</dbReference>
<dbReference type="STRING" id="8022.A0A060Z727"/>
<comment type="cofactor">
    <cofactor evidence="4">
        <name>Mg(2+)</name>
        <dbReference type="ChEBI" id="CHEBI:18420"/>
    </cofactor>
    <cofactor evidence="4">
        <name>Mn(2+)</name>
        <dbReference type="ChEBI" id="CHEBI:29035"/>
    </cofactor>
    <text evidence="4">Probably binds two magnesium or manganese ions per subunit.</text>
</comment>
<reference evidence="6" key="1">
    <citation type="journal article" date="2014" name="Nat. Commun.">
        <title>The rainbow trout genome provides novel insights into evolution after whole-genome duplication in vertebrates.</title>
        <authorList>
            <person name="Berthelot C."/>
            <person name="Brunet F."/>
            <person name="Chalopin D."/>
            <person name="Juanchich A."/>
            <person name="Bernard M."/>
            <person name="Noel B."/>
            <person name="Bento P."/>
            <person name="Da Silva C."/>
            <person name="Labadie K."/>
            <person name="Alberti A."/>
            <person name="Aury J.M."/>
            <person name="Louis A."/>
            <person name="Dehais P."/>
            <person name="Bardou P."/>
            <person name="Montfort J."/>
            <person name="Klopp C."/>
            <person name="Cabau C."/>
            <person name="Gaspin C."/>
            <person name="Thorgaard G.H."/>
            <person name="Boussaha M."/>
            <person name="Quillet E."/>
            <person name="Guyomard R."/>
            <person name="Galiana D."/>
            <person name="Bobe J."/>
            <person name="Volff J.N."/>
            <person name="Genet C."/>
            <person name="Wincker P."/>
            <person name="Jaillon O."/>
            <person name="Roest Crollius H."/>
            <person name="Guiguen Y."/>
        </authorList>
    </citation>
    <scope>NUCLEOTIDE SEQUENCE [LARGE SCALE GENOMIC DNA]</scope>
</reference>
<dbReference type="InterPro" id="IPR036691">
    <property type="entry name" value="Endo/exonu/phosph_ase_sf"/>
</dbReference>
<feature type="transmembrane region" description="Helical" evidence="5">
    <location>
        <begin position="6"/>
        <end position="27"/>
    </location>
</feature>
<dbReference type="GO" id="GO:0003906">
    <property type="term" value="F:DNA-(apurinic or apyrimidinic site) endonuclease activity"/>
    <property type="evidence" value="ECO:0007669"/>
    <property type="project" value="TreeGrafter"/>
</dbReference>
<accession>A0A060Z727</accession>
<dbReference type="AlphaFoldDB" id="A0A060Z727"/>
<dbReference type="GO" id="GO:0008311">
    <property type="term" value="F:double-stranded DNA 3'-5' DNA exonuclease activity"/>
    <property type="evidence" value="ECO:0007669"/>
    <property type="project" value="TreeGrafter"/>
</dbReference>
<dbReference type="InterPro" id="IPR004808">
    <property type="entry name" value="AP_endonuc_1"/>
</dbReference>
<dbReference type="PANTHER" id="PTHR22748:SF6">
    <property type="entry name" value="DNA-(APURINIC OR APYRIMIDINIC SITE) ENDONUCLEASE"/>
    <property type="match status" value="1"/>
</dbReference>
<evidence type="ECO:0000256" key="3">
    <source>
        <dbReference type="ARBA" id="ARBA00022842"/>
    </source>
</evidence>
<dbReference type="PANTHER" id="PTHR22748">
    <property type="entry name" value="AP ENDONUCLEASE"/>
    <property type="match status" value="1"/>
</dbReference>
<keyword evidence="4" id="KW-0464">Manganese</keyword>